<comment type="caution">
    <text evidence="1">The sequence shown here is derived from an EMBL/GenBank/DDBJ whole genome shotgun (WGS) entry which is preliminary data.</text>
</comment>
<gene>
    <name evidence="1" type="ORF">RRF57_008405</name>
</gene>
<protein>
    <submittedName>
        <fullName evidence="1">Uncharacterized protein</fullName>
    </submittedName>
</protein>
<keyword evidence="2" id="KW-1185">Reference proteome</keyword>
<proteinExistence type="predicted"/>
<evidence type="ECO:0000313" key="1">
    <source>
        <dbReference type="EMBL" id="KAK5632691.1"/>
    </source>
</evidence>
<reference evidence="1 2" key="1">
    <citation type="submission" date="2023-10" db="EMBL/GenBank/DDBJ databases">
        <title>Draft genome sequence of Xylaria bambusicola isolate GMP-LS, the root and basal stem rot pathogen of sugarcane in Indonesia.</title>
        <authorList>
            <person name="Selvaraj P."/>
            <person name="Muralishankar V."/>
            <person name="Muruganantham S."/>
            <person name="Sp S."/>
            <person name="Haryani S."/>
            <person name="Lau K.J.X."/>
            <person name="Naqvi N.I."/>
        </authorList>
    </citation>
    <scope>NUCLEOTIDE SEQUENCE [LARGE SCALE GENOMIC DNA]</scope>
    <source>
        <strain evidence="1">GMP-LS</strain>
    </source>
</reference>
<dbReference type="EMBL" id="JAWHQM010000026">
    <property type="protein sequence ID" value="KAK5632691.1"/>
    <property type="molecule type" value="Genomic_DNA"/>
</dbReference>
<name>A0AAN7ZAY5_9PEZI</name>
<dbReference type="Gene3D" id="3.90.180.10">
    <property type="entry name" value="Medium-chain alcohol dehydrogenases, catalytic domain"/>
    <property type="match status" value="1"/>
</dbReference>
<sequence length="74" mass="7889">MSETATVVQPTKPNIGIFTNPKHDLWISEAEPTLESVQNADSLKPGEVTIAVKSTGICGYGPCLPVLRRPVVVS</sequence>
<organism evidence="1 2">
    <name type="scientific">Xylaria bambusicola</name>
    <dbReference type="NCBI Taxonomy" id="326684"/>
    <lineage>
        <taxon>Eukaryota</taxon>
        <taxon>Fungi</taxon>
        <taxon>Dikarya</taxon>
        <taxon>Ascomycota</taxon>
        <taxon>Pezizomycotina</taxon>
        <taxon>Sordariomycetes</taxon>
        <taxon>Xylariomycetidae</taxon>
        <taxon>Xylariales</taxon>
        <taxon>Xylariaceae</taxon>
        <taxon>Xylaria</taxon>
    </lineage>
</organism>
<evidence type="ECO:0000313" key="2">
    <source>
        <dbReference type="Proteomes" id="UP001305414"/>
    </source>
</evidence>
<dbReference type="Proteomes" id="UP001305414">
    <property type="component" value="Unassembled WGS sequence"/>
</dbReference>
<accession>A0AAN7ZAY5</accession>
<dbReference type="AlphaFoldDB" id="A0AAN7ZAY5"/>